<gene>
    <name evidence="2" type="ORF">Vretimale_3342</name>
</gene>
<feature type="compositionally biased region" description="Pro residues" evidence="1">
    <location>
        <begin position="30"/>
        <end position="43"/>
    </location>
</feature>
<accession>A0A8J4D8F2</accession>
<name>A0A8J4D8F2_9CHLO</name>
<organism evidence="2 3">
    <name type="scientific">Volvox reticuliferus</name>
    <dbReference type="NCBI Taxonomy" id="1737510"/>
    <lineage>
        <taxon>Eukaryota</taxon>
        <taxon>Viridiplantae</taxon>
        <taxon>Chlorophyta</taxon>
        <taxon>core chlorophytes</taxon>
        <taxon>Chlorophyceae</taxon>
        <taxon>CS clade</taxon>
        <taxon>Chlamydomonadales</taxon>
        <taxon>Volvocaceae</taxon>
        <taxon>Volvox</taxon>
    </lineage>
</organism>
<feature type="non-terminal residue" evidence="2">
    <location>
        <position position="1"/>
    </location>
</feature>
<dbReference type="EMBL" id="BNCQ01000005">
    <property type="protein sequence ID" value="GIL97796.1"/>
    <property type="molecule type" value="Genomic_DNA"/>
</dbReference>
<evidence type="ECO:0000256" key="1">
    <source>
        <dbReference type="SAM" id="MobiDB-lite"/>
    </source>
</evidence>
<proteinExistence type="predicted"/>
<dbReference type="AlphaFoldDB" id="A0A8J4D8F2"/>
<sequence>HQQAVTGPGNTGGSGDKGGGGERTRRHPPLPRPFSPPFSPPSLRPCVPRPRDGISMPGYDAAGSPPHSSGRKEQRCCFSPPHPLPHTYTHAPLPQSPSIISHNPPTLLLGILIVPIQVSAEWRFG</sequence>
<reference evidence="2" key="1">
    <citation type="journal article" date="2021" name="Proc. Natl. Acad. Sci. U.S.A.">
        <title>Three genomes in the algal genus Volvox reveal the fate of a haploid sex-determining region after a transition to homothallism.</title>
        <authorList>
            <person name="Yamamoto K."/>
            <person name="Hamaji T."/>
            <person name="Kawai-Toyooka H."/>
            <person name="Matsuzaki R."/>
            <person name="Takahashi F."/>
            <person name="Nishimura Y."/>
            <person name="Kawachi M."/>
            <person name="Noguchi H."/>
            <person name="Minakuchi Y."/>
            <person name="Umen J.G."/>
            <person name="Toyoda A."/>
            <person name="Nozaki H."/>
        </authorList>
    </citation>
    <scope>NUCLEOTIDE SEQUENCE</scope>
    <source>
        <strain evidence="2">NIES-3785</strain>
    </source>
</reference>
<comment type="caution">
    <text evidence="2">The sequence shown here is derived from an EMBL/GenBank/DDBJ whole genome shotgun (WGS) entry which is preliminary data.</text>
</comment>
<feature type="compositionally biased region" description="Gly residues" evidence="1">
    <location>
        <begin position="9"/>
        <end position="18"/>
    </location>
</feature>
<protein>
    <submittedName>
        <fullName evidence="2">Uncharacterized protein</fullName>
    </submittedName>
</protein>
<dbReference type="Proteomes" id="UP000722791">
    <property type="component" value="Unassembled WGS sequence"/>
</dbReference>
<evidence type="ECO:0000313" key="2">
    <source>
        <dbReference type="EMBL" id="GIL97796.1"/>
    </source>
</evidence>
<evidence type="ECO:0000313" key="3">
    <source>
        <dbReference type="Proteomes" id="UP000722791"/>
    </source>
</evidence>
<feature type="region of interest" description="Disordered" evidence="1">
    <location>
        <begin position="1"/>
        <end position="97"/>
    </location>
</feature>